<dbReference type="GO" id="GO:1905761">
    <property type="term" value="F:SCF ubiquitin ligase complex binding"/>
    <property type="evidence" value="ECO:0000318"/>
    <property type="project" value="GO_Central"/>
</dbReference>
<reference evidence="1" key="1">
    <citation type="journal article" date="2012" name="Nature">
        <title>The tomato genome sequence provides insights into fleshy fruit evolution.</title>
        <authorList>
            <consortium name="Tomato Genome Consortium"/>
        </authorList>
    </citation>
    <scope>NUCLEOTIDE SEQUENCE [LARGE SCALE GENOMIC DNA]</scope>
    <source>
        <strain evidence="1">cv. Heinz 1706</strain>
    </source>
</reference>
<dbReference type="SUPFAM" id="SSF52047">
    <property type="entry name" value="RNI-like"/>
    <property type="match status" value="1"/>
</dbReference>
<dbReference type="STRING" id="4081.A0A3Q7G7X9"/>
<accession>A0A3Q7G7X9</accession>
<reference evidence="1" key="2">
    <citation type="submission" date="2019-01" db="UniProtKB">
        <authorList>
            <consortium name="EnsemblPlants"/>
        </authorList>
    </citation>
    <scope>IDENTIFICATION</scope>
    <source>
        <strain evidence="1">cv. Heinz 1706</strain>
    </source>
</reference>
<keyword evidence="2" id="KW-1185">Reference proteome</keyword>
<dbReference type="InterPro" id="IPR036047">
    <property type="entry name" value="F-box-like_dom_sf"/>
</dbReference>
<dbReference type="InParanoid" id="A0A3Q7G7X9"/>
<dbReference type="PaxDb" id="4081-Solyc03g062810.1.1"/>
<evidence type="ECO:0000313" key="1">
    <source>
        <dbReference type="EnsemblPlants" id="Solyc03g062810.2.1"/>
    </source>
</evidence>
<sequence>MFLHIEFTRLKLYRVSKKKRKIEVVVMEKRDSSVRRWEDLDINIFLTILMYFDLFRLIYAIPQLCRAWRLSCCDPLLWKTPDLSILQLNLIRIQLKPYIYVDRPSEEKLPDSLIFPNLYVNDHQLTFAVERYSPIKLSSFYCIIIIQIRQLITYPLFRCLQLKRLVIHIWKDLDKEIGTSCKKNSALKIMGPCDMLFASALASFLPNLEVLSLRCTVLTKPSLAIILEELKKLKVVNISHCIITEDHPLKPMRILTELDESILEKASRLDKFLTCMSDSCKYEEDLWKVDEVKSLAI</sequence>
<dbReference type="AlphaFoldDB" id="A0A3Q7G7X9"/>
<dbReference type="PANTHER" id="PTHR38926:SF63">
    <property type="entry name" value="F-BOX DOMAIN-CONTAINING PROTEIN"/>
    <property type="match status" value="1"/>
</dbReference>
<dbReference type="OMA" id="CSENDCK"/>
<dbReference type="Proteomes" id="UP000004994">
    <property type="component" value="Chromosome 3"/>
</dbReference>
<organism evidence="1">
    <name type="scientific">Solanum lycopersicum</name>
    <name type="common">Tomato</name>
    <name type="synonym">Lycopersicon esculentum</name>
    <dbReference type="NCBI Taxonomy" id="4081"/>
    <lineage>
        <taxon>Eukaryota</taxon>
        <taxon>Viridiplantae</taxon>
        <taxon>Streptophyta</taxon>
        <taxon>Embryophyta</taxon>
        <taxon>Tracheophyta</taxon>
        <taxon>Spermatophyta</taxon>
        <taxon>Magnoliopsida</taxon>
        <taxon>eudicotyledons</taxon>
        <taxon>Gunneridae</taxon>
        <taxon>Pentapetalae</taxon>
        <taxon>asterids</taxon>
        <taxon>lamiids</taxon>
        <taxon>Solanales</taxon>
        <taxon>Solanaceae</taxon>
        <taxon>Solanoideae</taxon>
        <taxon>Solaneae</taxon>
        <taxon>Solanum</taxon>
        <taxon>Solanum subgen. Lycopersicon</taxon>
    </lineage>
</organism>
<dbReference type="EnsemblPlants" id="Solyc03g062810.2.1">
    <property type="protein sequence ID" value="Solyc03g062810.2.1"/>
    <property type="gene ID" value="Solyc03g062810.2"/>
</dbReference>
<dbReference type="PANTHER" id="PTHR38926">
    <property type="entry name" value="F-BOX DOMAIN CONTAINING PROTEIN, EXPRESSED"/>
    <property type="match status" value="1"/>
</dbReference>
<protein>
    <recommendedName>
        <fullName evidence="3">F-box domain-containing protein</fullName>
    </recommendedName>
</protein>
<dbReference type="InterPro" id="IPR032675">
    <property type="entry name" value="LRR_dom_sf"/>
</dbReference>
<name>A0A3Q7G7X9_SOLLC</name>
<dbReference type="Gene3D" id="3.80.10.10">
    <property type="entry name" value="Ribonuclease Inhibitor"/>
    <property type="match status" value="1"/>
</dbReference>
<dbReference type="SUPFAM" id="SSF81383">
    <property type="entry name" value="F-box domain"/>
    <property type="match status" value="1"/>
</dbReference>
<proteinExistence type="predicted"/>
<dbReference type="Gramene" id="Solyc03g062810.2.1">
    <property type="protein sequence ID" value="Solyc03g062810.2.1"/>
    <property type="gene ID" value="Solyc03g062810.2"/>
</dbReference>
<evidence type="ECO:0008006" key="3">
    <source>
        <dbReference type="Google" id="ProtNLM"/>
    </source>
</evidence>
<evidence type="ECO:0000313" key="2">
    <source>
        <dbReference type="Proteomes" id="UP000004994"/>
    </source>
</evidence>